<dbReference type="EMBL" id="NIRI02000056">
    <property type="protein sequence ID" value="KAG5444510.1"/>
    <property type="molecule type" value="Genomic_DNA"/>
</dbReference>
<evidence type="ECO:0000313" key="2">
    <source>
        <dbReference type="EMBL" id="KAG5444510.1"/>
    </source>
</evidence>
<dbReference type="AlphaFoldDB" id="A0A8T1M5V9"/>
<comment type="caution">
    <text evidence="2">The sequence shown here is derived from an EMBL/GenBank/DDBJ whole genome shotgun (WGS) entry which is preliminary data.</text>
</comment>
<feature type="compositionally biased region" description="Low complexity" evidence="1">
    <location>
        <begin position="76"/>
        <end position="87"/>
    </location>
</feature>
<reference evidence="2 3" key="1">
    <citation type="journal article" date="2018" name="Biotechnol. Adv.">
        <title>Improved genomic resources and new bioinformatic workflow for the carcinogenic parasite Clonorchis sinensis: Biotechnological implications.</title>
        <authorList>
            <person name="Wang D."/>
            <person name="Korhonen P.K."/>
            <person name="Gasser R.B."/>
            <person name="Young N.D."/>
        </authorList>
    </citation>
    <scope>NUCLEOTIDE SEQUENCE [LARGE SCALE GENOMIC DNA]</scope>
    <source>
        <strain evidence="2">Cs-k2</strain>
    </source>
</reference>
<reference evidence="2 3" key="2">
    <citation type="journal article" date="2021" name="Genomics">
        <title>High-quality reference genome for Clonorchis sinensis.</title>
        <authorList>
            <person name="Young N.D."/>
            <person name="Stroehlein A.J."/>
            <person name="Kinkar L."/>
            <person name="Wang T."/>
            <person name="Sohn W.M."/>
            <person name="Chang B.C.H."/>
            <person name="Kaur P."/>
            <person name="Weisz D."/>
            <person name="Dudchenko O."/>
            <person name="Aiden E.L."/>
            <person name="Korhonen P.K."/>
            <person name="Gasser R.B."/>
        </authorList>
    </citation>
    <scope>NUCLEOTIDE SEQUENCE [LARGE SCALE GENOMIC DNA]</scope>
    <source>
        <strain evidence="2">Cs-k2</strain>
    </source>
</reference>
<name>A0A8T1M5V9_CLOSI</name>
<keyword evidence="3" id="KW-1185">Reference proteome</keyword>
<evidence type="ECO:0000256" key="1">
    <source>
        <dbReference type="SAM" id="MobiDB-lite"/>
    </source>
</evidence>
<gene>
    <name evidence="2" type="ORF">CSKR_203016</name>
</gene>
<evidence type="ECO:0000313" key="3">
    <source>
        <dbReference type="Proteomes" id="UP000286415"/>
    </source>
</evidence>
<organism evidence="2 3">
    <name type="scientific">Clonorchis sinensis</name>
    <name type="common">Chinese liver fluke</name>
    <dbReference type="NCBI Taxonomy" id="79923"/>
    <lineage>
        <taxon>Eukaryota</taxon>
        <taxon>Metazoa</taxon>
        <taxon>Spiralia</taxon>
        <taxon>Lophotrochozoa</taxon>
        <taxon>Platyhelminthes</taxon>
        <taxon>Trematoda</taxon>
        <taxon>Digenea</taxon>
        <taxon>Opisthorchiida</taxon>
        <taxon>Opisthorchiata</taxon>
        <taxon>Opisthorchiidae</taxon>
        <taxon>Clonorchis</taxon>
    </lineage>
</organism>
<feature type="region of interest" description="Disordered" evidence="1">
    <location>
        <begin position="1"/>
        <end position="87"/>
    </location>
</feature>
<feature type="compositionally biased region" description="Polar residues" evidence="1">
    <location>
        <begin position="1"/>
        <end position="11"/>
    </location>
</feature>
<accession>A0A8T1M5V9</accession>
<dbReference type="Proteomes" id="UP000286415">
    <property type="component" value="Unassembled WGS sequence"/>
</dbReference>
<sequence length="167" mass="18256">MNQMNVRPTTLDSDEKPEEDTDSSGEKDESLLLLVQRAKRSSQPSSQSSENKESEQDNADTSDENEAKLEEKPEPRSSVSAIRRPSAISISDYLASKAVQETIEAQRHSKKSPRRSSTPSKSSGRSGEAATLTDSKNGSTQISSSHKEESKVSRSGSLPTRIEEESE</sequence>
<feature type="compositionally biased region" description="Basic and acidic residues" evidence="1">
    <location>
        <begin position="65"/>
        <end position="75"/>
    </location>
</feature>
<protein>
    <submittedName>
        <fullName evidence="2">Uncharacterized protein</fullName>
    </submittedName>
</protein>
<feature type="compositionally biased region" description="Low complexity" evidence="1">
    <location>
        <begin position="115"/>
        <end position="127"/>
    </location>
</feature>
<feature type="region of interest" description="Disordered" evidence="1">
    <location>
        <begin position="101"/>
        <end position="167"/>
    </location>
</feature>
<dbReference type="OrthoDB" id="10474717at2759"/>
<proteinExistence type="predicted"/>
<feature type="compositionally biased region" description="Polar residues" evidence="1">
    <location>
        <begin position="132"/>
        <end position="144"/>
    </location>
</feature>